<sequence length="553" mass="60266">MLVPTGDNNTMLSVRNLSISVGPSGKRIVDGLNFDLAPSDMMALVGESGSGKTMAARSIVSLLPAPLVTTPDSSIRFEGQELTGLAPKALRQIRGAQIGMVFQEPMVSLNPAVTIGEQMAEGLRLHRDMSRAEIKDRSLAMLERIQIKDPGKCLAAYPHEFSGGMRQRIMLASVMLLKPRLLIADEPTTALDTLVQRDVLDLMVELTRENGTAVLLISHDLGMVSHYVNNVTVMCEGKAVEQGSSAQVLHAPQHDYTKRLVDALPKRSAGGSRKTVDGPPLVEISNVVIDYPGRPRLFARAAPKRAVDGVDLTIRRGETLALVGASGSGKTTLGRAIVGLVRPSGGTISFLGKEIANGRSADTRLQRRDMQIVFQDPYSSLDPRQSIAEIVTEPLKLDTELDRKRRTARMGEVIEEVGLTRDLLERFPHQLSGGQRQRVAIARAIVRRPAFVVADEPVSALDMTVQKQVLLLIRSLQERYGFACLFVSHDLGAVEQVADRVAVMQDGMIVEIGDRDDVFDRPRHAYTRALLDAAMLIDRRFADGAGARKAVAQ</sequence>
<dbReference type="PANTHER" id="PTHR43776">
    <property type="entry name" value="TRANSPORT ATP-BINDING PROTEIN"/>
    <property type="match status" value="1"/>
</dbReference>
<dbReference type="GO" id="GO:0015833">
    <property type="term" value="P:peptide transport"/>
    <property type="evidence" value="ECO:0007669"/>
    <property type="project" value="InterPro"/>
</dbReference>
<dbReference type="InterPro" id="IPR027417">
    <property type="entry name" value="P-loop_NTPase"/>
</dbReference>
<feature type="domain" description="ABC transporter" evidence="6">
    <location>
        <begin position="282"/>
        <end position="531"/>
    </location>
</feature>
<gene>
    <name evidence="7" type="ORF">CIT26_32745</name>
</gene>
<dbReference type="NCBIfam" id="NF007739">
    <property type="entry name" value="PRK10419.1"/>
    <property type="match status" value="2"/>
</dbReference>
<dbReference type="PROSITE" id="PS00211">
    <property type="entry name" value="ABC_TRANSPORTER_1"/>
    <property type="match status" value="2"/>
</dbReference>
<evidence type="ECO:0000313" key="8">
    <source>
        <dbReference type="Proteomes" id="UP000216442"/>
    </source>
</evidence>
<evidence type="ECO:0000256" key="2">
    <source>
        <dbReference type="ARBA" id="ARBA00005417"/>
    </source>
</evidence>
<dbReference type="CDD" id="cd03257">
    <property type="entry name" value="ABC_NikE_OppD_transporters"/>
    <property type="match status" value="2"/>
</dbReference>
<dbReference type="Pfam" id="PF00005">
    <property type="entry name" value="ABC_tran"/>
    <property type="match status" value="2"/>
</dbReference>
<dbReference type="NCBIfam" id="NF008453">
    <property type="entry name" value="PRK11308.1"/>
    <property type="match status" value="2"/>
</dbReference>
<dbReference type="InterPro" id="IPR003593">
    <property type="entry name" value="AAA+_ATPase"/>
</dbReference>
<evidence type="ECO:0000259" key="6">
    <source>
        <dbReference type="PROSITE" id="PS50893"/>
    </source>
</evidence>
<comment type="caution">
    <text evidence="7">The sequence shown here is derived from an EMBL/GenBank/DDBJ whole genome shotgun (WGS) entry which is preliminary data.</text>
</comment>
<evidence type="ECO:0000256" key="1">
    <source>
        <dbReference type="ARBA" id="ARBA00004417"/>
    </source>
</evidence>
<dbReference type="GO" id="GO:0005886">
    <property type="term" value="C:plasma membrane"/>
    <property type="evidence" value="ECO:0007669"/>
    <property type="project" value="UniProtKB-SubCell"/>
</dbReference>
<dbReference type="PANTHER" id="PTHR43776:SF7">
    <property type="entry name" value="D,D-DIPEPTIDE TRANSPORT ATP-BINDING PROTEIN DDPF-RELATED"/>
    <property type="match status" value="1"/>
</dbReference>
<dbReference type="GO" id="GO:0016887">
    <property type="term" value="F:ATP hydrolysis activity"/>
    <property type="evidence" value="ECO:0007669"/>
    <property type="project" value="InterPro"/>
</dbReference>
<keyword evidence="4" id="KW-0547">Nucleotide-binding</keyword>
<dbReference type="AlphaFoldDB" id="A0A271LAA1"/>
<keyword evidence="5 7" id="KW-0067">ATP-binding</keyword>
<dbReference type="OrthoDB" id="9784450at2"/>
<evidence type="ECO:0000256" key="4">
    <source>
        <dbReference type="ARBA" id="ARBA00022741"/>
    </source>
</evidence>
<dbReference type="GO" id="GO:0005524">
    <property type="term" value="F:ATP binding"/>
    <property type="evidence" value="ECO:0007669"/>
    <property type="project" value="UniProtKB-KW"/>
</dbReference>
<accession>A0A271LAA1</accession>
<protein>
    <submittedName>
        <fullName evidence="7">Peptide ABC transporter ATP-binding protein</fullName>
    </submittedName>
</protein>
<reference evidence="7 8" key="1">
    <citation type="submission" date="2017-08" db="EMBL/GenBank/DDBJ databases">
        <title>Mesorhizobium wenxinae sp. nov., a novel rhizobial species isolated from root nodules of chickpea (Cicer arietinum L.).</title>
        <authorList>
            <person name="Zhang J."/>
        </authorList>
    </citation>
    <scope>NUCLEOTIDE SEQUENCE [LARGE SCALE GENOMIC DNA]</scope>
    <source>
        <strain evidence="7 8">SDW018</strain>
    </source>
</reference>
<dbReference type="RefSeq" id="WP_095496434.1">
    <property type="nucleotide sequence ID" value="NZ_NPKJ01000075.1"/>
</dbReference>
<dbReference type="Gene3D" id="3.40.50.300">
    <property type="entry name" value="P-loop containing nucleotide triphosphate hydrolases"/>
    <property type="match status" value="2"/>
</dbReference>
<dbReference type="InterPro" id="IPR003439">
    <property type="entry name" value="ABC_transporter-like_ATP-bd"/>
</dbReference>
<name>A0A271LAA1_9HYPH</name>
<dbReference type="SMART" id="SM00382">
    <property type="entry name" value="AAA"/>
    <property type="match status" value="2"/>
</dbReference>
<proteinExistence type="inferred from homology"/>
<dbReference type="InterPro" id="IPR050319">
    <property type="entry name" value="ABC_transp_ATP-bind"/>
</dbReference>
<feature type="domain" description="ABC transporter" evidence="6">
    <location>
        <begin position="12"/>
        <end position="261"/>
    </location>
</feature>
<organism evidence="7 8">
    <name type="scientific">Mesorhizobium temperatum</name>
    <dbReference type="NCBI Taxonomy" id="241416"/>
    <lineage>
        <taxon>Bacteria</taxon>
        <taxon>Pseudomonadati</taxon>
        <taxon>Pseudomonadota</taxon>
        <taxon>Alphaproteobacteria</taxon>
        <taxon>Hyphomicrobiales</taxon>
        <taxon>Phyllobacteriaceae</taxon>
        <taxon>Mesorhizobium</taxon>
    </lineage>
</organism>
<dbReference type="Proteomes" id="UP000216442">
    <property type="component" value="Unassembled WGS sequence"/>
</dbReference>
<evidence type="ECO:0000313" key="7">
    <source>
        <dbReference type="EMBL" id="PAQ05024.1"/>
    </source>
</evidence>
<dbReference type="SUPFAM" id="SSF52540">
    <property type="entry name" value="P-loop containing nucleoside triphosphate hydrolases"/>
    <property type="match status" value="2"/>
</dbReference>
<dbReference type="PROSITE" id="PS50893">
    <property type="entry name" value="ABC_TRANSPORTER_2"/>
    <property type="match status" value="2"/>
</dbReference>
<dbReference type="InterPro" id="IPR017871">
    <property type="entry name" value="ABC_transporter-like_CS"/>
</dbReference>
<dbReference type="EMBL" id="NPKJ01000075">
    <property type="protein sequence ID" value="PAQ05024.1"/>
    <property type="molecule type" value="Genomic_DNA"/>
</dbReference>
<comment type="similarity">
    <text evidence="2">Belongs to the ABC transporter superfamily.</text>
</comment>
<keyword evidence="3" id="KW-0813">Transport</keyword>
<dbReference type="InterPro" id="IPR013563">
    <property type="entry name" value="Oligopep_ABC_C"/>
</dbReference>
<comment type="subcellular location">
    <subcellularLocation>
        <location evidence="1">Cell inner membrane</location>
        <topology evidence="1">Peripheral membrane protein</topology>
    </subcellularLocation>
</comment>
<evidence type="ECO:0000256" key="3">
    <source>
        <dbReference type="ARBA" id="ARBA00022448"/>
    </source>
</evidence>
<dbReference type="Pfam" id="PF08352">
    <property type="entry name" value="oligo_HPY"/>
    <property type="match status" value="2"/>
</dbReference>
<dbReference type="GO" id="GO:0055085">
    <property type="term" value="P:transmembrane transport"/>
    <property type="evidence" value="ECO:0007669"/>
    <property type="project" value="UniProtKB-ARBA"/>
</dbReference>
<keyword evidence="8" id="KW-1185">Reference proteome</keyword>
<evidence type="ECO:0000256" key="5">
    <source>
        <dbReference type="ARBA" id="ARBA00022840"/>
    </source>
</evidence>